<name>A0A9N9JXA3_9GLOM</name>
<dbReference type="OrthoDB" id="2438948at2759"/>
<accession>A0A9N9JXA3</accession>
<feature type="non-terminal residue" evidence="1">
    <location>
        <position position="89"/>
    </location>
</feature>
<organism evidence="1 2">
    <name type="scientific">Dentiscutata erythropus</name>
    <dbReference type="NCBI Taxonomy" id="1348616"/>
    <lineage>
        <taxon>Eukaryota</taxon>
        <taxon>Fungi</taxon>
        <taxon>Fungi incertae sedis</taxon>
        <taxon>Mucoromycota</taxon>
        <taxon>Glomeromycotina</taxon>
        <taxon>Glomeromycetes</taxon>
        <taxon>Diversisporales</taxon>
        <taxon>Gigasporaceae</taxon>
        <taxon>Dentiscutata</taxon>
    </lineage>
</organism>
<feature type="non-terminal residue" evidence="1">
    <location>
        <position position="1"/>
    </location>
</feature>
<protein>
    <submittedName>
        <fullName evidence="1">20374_t:CDS:1</fullName>
    </submittedName>
</protein>
<dbReference type="AlphaFoldDB" id="A0A9N9JXA3"/>
<keyword evidence="2" id="KW-1185">Reference proteome</keyword>
<comment type="caution">
    <text evidence="1">The sequence shown here is derived from an EMBL/GenBank/DDBJ whole genome shotgun (WGS) entry which is preliminary data.</text>
</comment>
<dbReference type="EMBL" id="CAJVPY010032711">
    <property type="protein sequence ID" value="CAG8798082.1"/>
    <property type="molecule type" value="Genomic_DNA"/>
</dbReference>
<gene>
    <name evidence="1" type="ORF">DERYTH_LOCUS22808</name>
</gene>
<evidence type="ECO:0000313" key="1">
    <source>
        <dbReference type="EMBL" id="CAG8798082.1"/>
    </source>
</evidence>
<evidence type="ECO:0000313" key="2">
    <source>
        <dbReference type="Proteomes" id="UP000789405"/>
    </source>
</evidence>
<reference evidence="1" key="1">
    <citation type="submission" date="2021-06" db="EMBL/GenBank/DDBJ databases">
        <authorList>
            <person name="Kallberg Y."/>
            <person name="Tangrot J."/>
            <person name="Rosling A."/>
        </authorList>
    </citation>
    <scope>NUCLEOTIDE SEQUENCE</scope>
    <source>
        <strain evidence="1">MA453B</strain>
    </source>
</reference>
<dbReference type="Proteomes" id="UP000789405">
    <property type="component" value="Unassembled WGS sequence"/>
</dbReference>
<sequence>NNNQEPTWGNFLRQFLDENNLSTNDIPSHIQEFAQTTIANLQICFPDYEITNAFCIFDPHNLPTTLLNEYGNKEITTIANYYDISKSVQ</sequence>
<proteinExistence type="predicted"/>